<evidence type="ECO:0000256" key="7">
    <source>
        <dbReference type="PROSITE-ProRule" id="PRU00703"/>
    </source>
</evidence>
<dbReference type="NCBIfam" id="TIGR00393">
    <property type="entry name" value="kpsF"/>
    <property type="match status" value="1"/>
</dbReference>
<evidence type="ECO:0000256" key="3">
    <source>
        <dbReference type="ARBA" id="ARBA00023122"/>
    </source>
</evidence>
<dbReference type="InterPro" id="IPR050986">
    <property type="entry name" value="GutQ/KpsF_isomerases"/>
</dbReference>
<protein>
    <submittedName>
        <fullName evidence="10">KpsF/GutQ family sugar-phosphate isomerase</fullName>
    </submittedName>
</protein>
<dbReference type="AlphaFoldDB" id="A0A3D8IEQ1"/>
<feature type="domain" description="CBS" evidence="8">
    <location>
        <begin position="269"/>
        <end position="321"/>
    </location>
</feature>
<dbReference type="InterPro" id="IPR046348">
    <property type="entry name" value="SIS_dom_sf"/>
</dbReference>
<dbReference type="GO" id="GO:0097367">
    <property type="term" value="F:carbohydrate derivative binding"/>
    <property type="evidence" value="ECO:0007669"/>
    <property type="project" value="InterPro"/>
</dbReference>
<keyword evidence="3 7" id="KW-0129">CBS domain</keyword>
<dbReference type="Pfam" id="PF01380">
    <property type="entry name" value="SIS"/>
    <property type="match status" value="1"/>
</dbReference>
<dbReference type="PROSITE" id="PS51464">
    <property type="entry name" value="SIS"/>
    <property type="match status" value="1"/>
</dbReference>
<proteinExistence type="inferred from homology"/>
<feature type="domain" description="SIS" evidence="9">
    <location>
        <begin position="34"/>
        <end position="177"/>
    </location>
</feature>
<dbReference type="GO" id="GO:0046872">
    <property type="term" value="F:metal ion binding"/>
    <property type="evidence" value="ECO:0007669"/>
    <property type="project" value="UniProtKB-KW"/>
</dbReference>
<dbReference type="Pfam" id="PF00571">
    <property type="entry name" value="CBS"/>
    <property type="match status" value="2"/>
</dbReference>
<dbReference type="PANTHER" id="PTHR42745">
    <property type="match status" value="1"/>
</dbReference>
<keyword evidence="5" id="KW-0862">Zinc</keyword>
<keyword evidence="10" id="KW-0413">Isomerase</keyword>
<dbReference type="InterPro" id="IPR046342">
    <property type="entry name" value="CBS_dom_sf"/>
</dbReference>
<dbReference type="InterPro" id="IPR001347">
    <property type="entry name" value="SIS_dom"/>
</dbReference>
<gene>
    <name evidence="10" type="ORF">CQA53_08410</name>
</gene>
<feature type="domain" description="CBS" evidence="8">
    <location>
        <begin position="203"/>
        <end position="261"/>
    </location>
</feature>
<evidence type="ECO:0000256" key="4">
    <source>
        <dbReference type="PIRNR" id="PIRNR004692"/>
    </source>
</evidence>
<dbReference type="PIRSF" id="PIRSF004692">
    <property type="entry name" value="KdsD_KpsF"/>
    <property type="match status" value="1"/>
</dbReference>
<dbReference type="GO" id="GO:0005975">
    <property type="term" value="P:carbohydrate metabolic process"/>
    <property type="evidence" value="ECO:0007669"/>
    <property type="project" value="InterPro"/>
</dbReference>
<feature type="binding site" evidence="5">
    <location>
        <position position="75"/>
    </location>
    <ligand>
        <name>Zn(2+)</name>
        <dbReference type="ChEBI" id="CHEBI:29105"/>
    </ligand>
</feature>
<dbReference type="PANTHER" id="PTHR42745:SF1">
    <property type="entry name" value="ARABINOSE 5-PHOSPHATE ISOMERASE KDSD"/>
    <property type="match status" value="1"/>
</dbReference>
<name>A0A3D8IEQ1_9HELI</name>
<organism evidence="10 11">
    <name type="scientific">Helicobacter didelphidarum</name>
    <dbReference type="NCBI Taxonomy" id="2040648"/>
    <lineage>
        <taxon>Bacteria</taxon>
        <taxon>Pseudomonadati</taxon>
        <taxon>Campylobacterota</taxon>
        <taxon>Epsilonproteobacteria</taxon>
        <taxon>Campylobacterales</taxon>
        <taxon>Helicobacteraceae</taxon>
        <taxon>Helicobacter</taxon>
    </lineage>
</organism>
<dbReference type="PROSITE" id="PS51371">
    <property type="entry name" value="CBS"/>
    <property type="match status" value="2"/>
</dbReference>
<dbReference type="OrthoDB" id="9762536at2"/>
<dbReference type="GO" id="GO:1901135">
    <property type="term" value="P:carbohydrate derivative metabolic process"/>
    <property type="evidence" value="ECO:0007669"/>
    <property type="project" value="InterPro"/>
</dbReference>
<reference evidence="10 11" key="1">
    <citation type="submission" date="2018-04" db="EMBL/GenBank/DDBJ databases">
        <title>Novel Campyloabacter and Helicobacter Species and Strains.</title>
        <authorList>
            <person name="Mannion A.J."/>
            <person name="Shen Z."/>
            <person name="Fox J.G."/>
        </authorList>
    </citation>
    <scope>NUCLEOTIDE SEQUENCE [LARGE SCALE GENOMIC DNA]</scope>
    <source>
        <strain evidence="10 11">MIT 17-337</strain>
    </source>
</reference>
<dbReference type="CDD" id="cd05014">
    <property type="entry name" value="SIS_Kpsf"/>
    <property type="match status" value="1"/>
</dbReference>
<dbReference type="FunFam" id="3.40.50.10490:FF:000011">
    <property type="entry name" value="Arabinose 5-phosphate isomerase"/>
    <property type="match status" value="1"/>
</dbReference>
<evidence type="ECO:0000256" key="1">
    <source>
        <dbReference type="ARBA" id="ARBA00008165"/>
    </source>
</evidence>
<evidence type="ECO:0000259" key="9">
    <source>
        <dbReference type="PROSITE" id="PS51464"/>
    </source>
</evidence>
<keyword evidence="11" id="KW-1185">Reference proteome</keyword>
<evidence type="ECO:0000256" key="6">
    <source>
        <dbReference type="PIRSR" id="PIRSR004692-3"/>
    </source>
</evidence>
<dbReference type="Gene3D" id="3.40.50.10490">
    <property type="entry name" value="Glucose-6-phosphate isomerase like protein, domain 1"/>
    <property type="match status" value="1"/>
</dbReference>
<feature type="site" description="Catalytically relevant" evidence="6">
    <location>
        <position position="104"/>
    </location>
</feature>
<dbReference type="InterPro" id="IPR000644">
    <property type="entry name" value="CBS_dom"/>
</dbReference>
<dbReference type="RefSeq" id="WP_115543572.1">
    <property type="nucleotide sequence ID" value="NZ_NXLQ01000023.1"/>
</dbReference>
<keyword evidence="5" id="KW-0479">Metal-binding</keyword>
<evidence type="ECO:0000313" key="10">
    <source>
        <dbReference type="EMBL" id="RDU63588.1"/>
    </source>
</evidence>
<comment type="caution">
    <text evidence="10">The sequence shown here is derived from an EMBL/GenBank/DDBJ whole genome shotgun (WGS) entry which is preliminary data.</text>
</comment>
<dbReference type="Gene3D" id="3.10.580.10">
    <property type="entry name" value="CBS-domain"/>
    <property type="match status" value="1"/>
</dbReference>
<dbReference type="Proteomes" id="UP000256379">
    <property type="component" value="Unassembled WGS sequence"/>
</dbReference>
<dbReference type="GO" id="GO:0019146">
    <property type="term" value="F:arabinose-5-phosphate isomerase activity"/>
    <property type="evidence" value="ECO:0007669"/>
    <property type="project" value="UniProtKB-ARBA"/>
</dbReference>
<feature type="site" description="Catalytically relevant" evidence="6">
    <location>
        <position position="145"/>
    </location>
</feature>
<keyword evidence="2" id="KW-0677">Repeat</keyword>
<dbReference type="CDD" id="cd04604">
    <property type="entry name" value="CBS_pair_SIS_assoc"/>
    <property type="match status" value="1"/>
</dbReference>
<dbReference type="EMBL" id="NXLQ01000023">
    <property type="protein sequence ID" value="RDU63588.1"/>
    <property type="molecule type" value="Genomic_DNA"/>
</dbReference>
<feature type="site" description="Catalytically relevant" evidence="6">
    <location>
        <position position="186"/>
    </location>
</feature>
<sequence>MKTYDFCSIFLNSLKEEAEALLHYSGDLSDLNDIIHLILELKGKLVLMGVGKSGLVAQKISATFSSTGTPSFFLHPTEAMHGDLGALSIDDCVLAVSYSGESLELSQILPHVRRMGIQIITFSKSKHSKISQLGDYFIPLVIEKEACPIGTAPTTSTTLTLALGDALAICLMKAREFTRNDFALFHPGGSLGRELFVKVRDIMQIDNIPILDISMNLREAIVVMSEGRLGNAFFVDSGNRLLGILSDGDLRRAMCDKSFSLEAKAFQYATESPRIIHDREMLAFEALRIMKDLKIQIIPIVRENGVLEGVIHLHTLIQAGF</sequence>
<accession>A0A3D8IEQ1</accession>
<evidence type="ECO:0000256" key="2">
    <source>
        <dbReference type="ARBA" id="ARBA00022737"/>
    </source>
</evidence>
<dbReference type="SUPFAM" id="SSF53697">
    <property type="entry name" value="SIS domain"/>
    <property type="match status" value="1"/>
</dbReference>
<comment type="similarity">
    <text evidence="1 4">Belongs to the SIS family. GutQ/KpsF subfamily.</text>
</comment>
<evidence type="ECO:0000256" key="5">
    <source>
        <dbReference type="PIRSR" id="PIRSR004692-2"/>
    </source>
</evidence>
<evidence type="ECO:0000313" key="11">
    <source>
        <dbReference type="Proteomes" id="UP000256379"/>
    </source>
</evidence>
<evidence type="ECO:0000259" key="8">
    <source>
        <dbReference type="PROSITE" id="PS51371"/>
    </source>
</evidence>
<dbReference type="InterPro" id="IPR004800">
    <property type="entry name" value="KdsD/KpsF-type"/>
</dbReference>
<feature type="site" description="Catalytically relevant" evidence="6">
    <location>
        <position position="52"/>
    </location>
</feature>
<dbReference type="InterPro" id="IPR035474">
    <property type="entry name" value="SIS_Kpsf"/>
</dbReference>